<evidence type="ECO:0000313" key="2">
    <source>
        <dbReference type="EMBL" id="THG99399.1"/>
    </source>
</evidence>
<gene>
    <name evidence="2" type="ORF">EW026_g2950</name>
</gene>
<organism evidence="2 3">
    <name type="scientific">Hermanssonia centrifuga</name>
    <dbReference type="NCBI Taxonomy" id="98765"/>
    <lineage>
        <taxon>Eukaryota</taxon>
        <taxon>Fungi</taxon>
        <taxon>Dikarya</taxon>
        <taxon>Basidiomycota</taxon>
        <taxon>Agaricomycotina</taxon>
        <taxon>Agaricomycetes</taxon>
        <taxon>Polyporales</taxon>
        <taxon>Meruliaceae</taxon>
        <taxon>Hermanssonia</taxon>
    </lineage>
</organism>
<dbReference type="InterPro" id="IPR039254">
    <property type="entry name" value="Rds1"/>
</dbReference>
<evidence type="ECO:0000256" key="1">
    <source>
        <dbReference type="SAM" id="SignalP"/>
    </source>
</evidence>
<accession>A0A4S4KRA2</accession>
<dbReference type="SUPFAM" id="SSF47240">
    <property type="entry name" value="Ferritin-like"/>
    <property type="match status" value="1"/>
</dbReference>
<dbReference type="PANTHER" id="PTHR38705">
    <property type="entry name" value="PROTEIN RDS1"/>
    <property type="match status" value="1"/>
</dbReference>
<dbReference type="InterPro" id="IPR009078">
    <property type="entry name" value="Ferritin-like_SF"/>
</dbReference>
<comment type="caution">
    <text evidence="2">The sequence shown here is derived from an EMBL/GenBank/DDBJ whole genome shotgun (WGS) entry which is preliminary data.</text>
</comment>
<name>A0A4S4KRA2_9APHY</name>
<protein>
    <submittedName>
        <fullName evidence="2">Uncharacterized protein</fullName>
    </submittedName>
</protein>
<dbReference type="Proteomes" id="UP000309038">
    <property type="component" value="Unassembled WGS sequence"/>
</dbReference>
<feature type="signal peptide" evidence="1">
    <location>
        <begin position="1"/>
        <end position="18"/>
    </location>
</feature>
<sequence>MFTFSLLLAAFATRCAFAAPNLVKRLTDTQVLQFALNLEYLESTFYSRGLSQFNETDFENAGFDSSVRERFVQISEHEAIHVKLLQSVLGSDAPEPCNYTFPVTDPVSFVTISFALESAGESAYLGALSVLQNKTTVTTAGTILAVEARQASYVSSSILNSTAWNGPFDTPLSTSAVFSLASQFIDACPSTNPSLIVTPLPILSLSPTNVTVNDTVSVSVSTKQDFSPSNITIVDDTFIAPTTDGSGPFYLAFFHGSQVSFAPLNADNSTTIPDGLAGVVYTALVSSNATAPSPDTTLSGLYVLNIPVPPSADNSSN</sequence>
<keyword evidence="3" id="KW-1185">Reference proteome</keyword>
<reference evidence="2 3" key="1">
    <citation type="submission" date="2019-02" db="EMBL/GenBank/DDBJ databases">
        <title>Genome sequencing of the rare red list fungi Phlebia centrifuga.</title>
        <authorList>
            <person name="Buettner E."/>
            <person name="Kellner H."/>
        </authorList>
    </citation>
    <scope>NUCLEOTIDE SEQUENCE [LARGE SCALE GENOMIC DNA]</scope>
    <source>
        <strain evidence="2 3">DSM 108282</strain>
    </source>
</reference>
<dbReference type="AlphaFoldDB" id="A0A4S4KRA2"/>
<feature type="chain" id="PRO_5020707846" evidence="1">
    <location>
        <begin position="19"/>
        <end position="317"/>
    </location>
</feature>
<dbReference type="EMBL" id="SGPJ01000081">
    <property type="protein sequence ID" value="THG99399.1"/>
    <property type="molecule type" value="Genomic_DNA"/>
</dbReference>
<proteinExistence type="predicted"/>
<dbReference type="PANTHER" id="PTHR38705:SF1">
    <property type="entry name" value="PROTEIN RDS1"/>
    <property type="match status" value="1"/>
</dbReference>
<evidence type="ECO:0000313" key="3">
    <source>
        <dbReference type="Proteomes" id="UP000309038"/>
    </source>
</evidence>
<keyword evidence="1" id="KW-0732">Signal</keyword>
<dbReference type="Pfam" id="PF13668">
    <property type="entry name" value="Ferritin_2"/>
    <property type="match status" value="1"/>
</dbReference>